<evidence type="ECO:0000313" key="5">
    <source>
        <dbReference type="EMBL" id="CRF32622.1"/>
    </source>
</evidence>
<organism evidence="5 6">
    <name type="scientific">Brachyspira suanatina</name>
    <dbReference type="NCBI Taxonomy" id="381802"/>
    <lineage>
        <taxon>Bacteria</taxon>
        <taxon>Pseudomonadati</taxon>
        <taxon>Spirochaetota</taxon>
        <taxon>Spirochaetia</taxon>
        <taxon>Brachyspirales</taxon>
        <taxon>Brachyspiraceae</taxon>
        <taxon>Brachyspira</taxon>
    </lineage>
</organism>
<evidence type="ECO:0000256" key="1">
    <source>
        <dbReference type="ARBA" id="ARBA00008694"/>
    </source>
</evidence>
<dbReference type="PROSITE" id="PS51186">
    <property type="entry name" value="GNAT"/>
    <property type="match status" value="1"/>
</dbReference>
<dbReference type="Pfam" id="PF00583">
    <property type="entry name" value="Acetyltransf_1"/>
    <property type="match status" value="1"/>
</dbReference>
<keyword evidence="6" id="KW-1185">Reference proteome</keyword>
<dbReference type="Proteomes" id="UP000043763">
    <property type="component" value="Unassembled WGS sequence"/>
</dbReference>
<keyword evidence="2 5" id="KW-0808">Transferase</keyword>
<dbReference type="Gene3D" id="3.40.630.30">
    <property type="match status" value="1"/>
</dbReference>
<comment type="similarity">
    <text evidence="1">Belongs to the acetyltransferase family.</text>
</comment>
<dbReference type="RefSeq" id="WP_048594069.1">
    <property type="nucleotide sequence ID" value="NZ_CVLB01000001.1"/>
</dbReference>
<dbReference type="OrthoDB" id="9792929at2"/>
<dbReference type="EMBL" id="CVLB01000001">
    <property type="protein sequence ID" value="CRF32622.1"/>
    <property type="molecule type" value="Genomic_DNA"/>
</dbReference>
<dbReference type="PANTHER" id="PTHR10545:SF29">
    <property type="entry name" value="GH14572P-RELATED"/>
    <property type="match status" value="1"/>
</dbReference>
<dbReference type="InterPro" id="IPR051016">
    <property type="entry name" value="Diverse_Substrate_AcTransf"/>
</dbReference>
<protein>
    <submittedName>
        <fullName evidence="5">GNAT family acetyltransferase</fullName>
    </submittedName>
</protein>
<proteinExistence type="inferred from homology"/>
<gene>
    <name evidence="5" type="ORF">BRSU_0914</name>
</gene>
<evidence type="ECO:0000313" key="6">
    <source>
        <dbReference type="Proteomes" id="UP000043763"/>
    </source>
</evidence>
<accession>A0A0G4K5Q6</accession>
<reference evidence="6" key="1">
    <citation type="submission" date="2015-04" db="EMBL/GenBank/DDBJ databases">
        <authorList>
            <person name="Mushtaq Mamoona"/>
        </authorList>
    </citation>
    <scope>NUCLEOTIDE SEQUENCE [LARGE SCALE GENOMIC DNA]</scope>
    <source>
        <strain evidence="6">AN4859/03</strain>
    </source>
</reference>
<evidence type="ECO:0000259" key="4">
    <source>
        <dbReference type="PROSITE" id="PS51186"/>
    </source>
</evidence>
<sequence>MSDKKFSIRFAAVEDIPTIMRFIKELAVYESLEHELNLTEESLKENIFDKKKAEVVIAFEDDIPVGHAVFFETFSTFVGRHGLYLDDLYVNEKYRGFGYGKKLFEEVAKIALSRNCGRLEWQCLDWNKSSIDFYLSTGAEMVKDARVYRLTNDALKKFLDF</sequence>
<dbReference type="CDD" id="cd04301">
    <property type="entry name" value="NAT_SF"/>
    <property type="match status" value="1"/>
</dbReference>
<keyword evidence="3" id="KW-0012">Acyltransferase</keyword>
<name>A0A0G4K5Q6_9SPIR</name>
<feature type="domain" description="N-acetyltransferase" evidence="4">
    <location>
        <begin position="6"/>
        <end position="160"/>
    </location>
</feature>
<dbReference type="PANTHER" id="PTHR10545">
    <property type="entry name" value="DIAMINE N-ACETYLTRANSFERASE"/>
    <property type="match status" value="1"/>
</dbReference>
<dbReference type="InterPro" id="IPR016181">
    <property type="entry name" value="Acyl_CoA_acyltransferase"/>
</dbReference>
<dbReference type="InterPro" id="IPR000182">
    <property type="entry name" value="GNAT_dom"/>
</dbReference>
<evidence type="ECO:0000256" key="2">
    <source>
        <dbReference type="ARBA" id="ARBA00022679"/>
    </source>
</evidence>
<dbReference type="FunFam" id="3.40.630.30:FF:000064">
    <property type="entry name" value="GNAT family acetyltransferase"/>
    <property type="match status" value="1"/>
</dbReference>
<dbReference type="AlphaFoldDB" id="A0A0G4K5Q6"/>
<evidence type="ECO:0000256" key="3">
    <source>
        <dbReference type="ARBA" id="ARBA00023315"/>
    </source>
</evidence>
<dbReference type="GO" id="GO:0008080">
    <property type="term" value="F:N-acetyltransferase activity"/>
    <property type="evidence" value="ECO:0007669"/>
    <property type="project" value="UniProtKB-ARBA"/>
</dbReference>
<dbReference type="SUPFAM" id="SSF55729">
    <property type="entry name" value="Acyl-CoA N-acyltransferases (Nat)"/>
    <property type="match status" value="1"/>
</dbReference>